<organism evidence="2 3">
    <name type="scientific">Gossypium hirsutum</name>
    <name type="common">Upland cotton</name>
    <name type="synonym">Gossypium mexicanum</name>
    <dbReference type="NCBI Taxonomy" id="3635"/>
    <lineage>
        <taxon>Eukaryota</taxon>
        <taxon>Viridiplantae</taxon>
        <taxon>Streptophyta</taxon>
        <taxon>Embryophyta</taxon>
        <taxon>Tracheophyta</taxon>
        <taxon>Spermatophyta</taxon>
        <taxon>Magnoliopsida</taxon>
        <taxon>eudicotyledons</taxon>
        <taxon>Gunneridae</taxon>
        <taxon>Pentapetalae</taxon>
        <taxon>rosids</taxon>
        <taxon>malvids</taxon>
        <taxon>Malvales</taxon>
        <taxon>Malvaceae</taxon>
        <taxon>Malvoideae</taxon>
        <taxon>Gossypium</taxon>
    </lineage>
</organism>
<keyword evidence="1" id="KW-0732">Signal</keyword>
<evidence type="ECO:0000313" key="3">
    <source>
        <dbReference type="RefSeq" id="XP_040971253.1"/>
    </source>
</evidence>
<name>A0ABM3BW17_GOSHI</name>
<proteinExistence type="predicted"/>
<protein>
    <submittedName>
        <fullName evidence="3">Uncharacterized protein</fullName>
    </submittedName>
</protein>
<evidence type="ECO:0000313" key="2">
    <source>
        <dbReference type="Proteomes" id="UP000818029"/>
    </source>
</evidence>
<dbReference type="GeneID" id="107962336"/>
<sequence>MYAPIIDLSLLLFWAFFITVKESPSISTNFNPKSLPSITVCKHATALATNPKETLLQRPPFCNYWTKDQITQMVQIKVWQISVLLFNTIQPENHPVESKLSGFGEFSEHLLQKRFFPFGAHTSSTLIFHPLPTLQHSPVCKRPFAAHILFQVYKVLEGRLRVRDRQR</sequence>
<dbReference type="Proteomes" id="UP000818029">
    <property type="component" value="Chromosome A06"/>
</dbReference>
<accession>A0ABM3BW17</accession>
<keyword evidence="2" id="KW-1185">Reference proteome</keyword>
<reference evidence="3" key="2">
    <citation type="submission" date="2025-08" db="UniProtKB">
        <authorList>
            <consortium name="RefSeq"/>
        </authorList>
    </citation>
    <scope>IDENTIFICATION</scope>
</reference>
<feature type="signal peptide" evidence="1">
    <location>
        <begin position="1"/>
        <end position="22"/>
    </location>
</feature>
<evidence type="ECO:0000256" key="1">
    <source>
        <dbReference type="SAM" id="SignalP"/>
    </source>
</evidence>
<reference evidence="2" key="1">
    <citation type="journal article" date="2020" name="Nat. Genet.">
        <title>Genomic diversifications of five Gossypium allopolyploid species and their impact on cotton improvement.</title>
        <authorList>
            <person name="Chen Z.J."/>
            <person name="Sreedasyam A."/>
            <person name="Ando A."/>
            <person name="Song Q."/>
            <person name="De Santiago L.M."/>
            <person name="Hulse-Kemp A.M."/>
            <person name="Ding M."/>
            <person name="Ye W."/>
            <person name="Kirkbride R.C."/>
            <person name="Jenkins J."/>
            <person name="Plott C."/>
            <person name="Lovell J."/>
            <person name="Lin Y.M."/>
            <person name="Vaughn R."/>
            <person name="Liu B."/>
            <person name="Simpson S."/>
            <person name="Scheffler B.E."/>
            <person name="Wen L."/>
            <person name="Saski C.A."/>
            <person name="Grover C.E."/>
            <person name="Hu G."/>
            <person name="Conover J.L."/>
            <person name="Carlson J.W."/>
            <person name="Shu S."/>
            <person name="Boston L.B."/>
            <person name="Williams M."/>
            <person name="Peterson D.G."/>
            <person name="McGee K."/>
            <person name="Jones D.C."/>
            <person name="Wendel J.F."/>
            <person name="Stelly D.M."/>
            <person name="Grimwood J."/>
            <person name="Schmutz J."/>
        </authorList>
    </citation>
    <scope>NUCLEOTIDE SEQUENCE [LARGE SCALE GENOMIC DNA]</scope>
    <source>
        <strain evidence="2">cv. TM-1</strain>
    </source>
</reference>
<feature type="chain" id="PRO_5045784912" evidence="1">
    <location>
        <begin position="23"/>
        <end position="167"/>
    </location>
</feature>
<gene>
    <name evidence="3" type="primary">LOC107962336</name>
</gene>
<dbReference type="RefSeq" id="XP_040971253.1">
    <property type="nucleotide sequence ID" value="XM_041115319.1"/>
</dbReference>